<comment type="subcellular location">
    <subcellularLocation>
        <location evidence="1">Nucleus</location>
    </subcellularLocation>
</comment>
<keyword evidence="5" id="KW-0862">Zinc</keyword>
<evidence type="ECO:0000259" key="8">
    <source>
        <dbReference type="PROSITE" id="PS50157"/>
    </source>
</evidence>
<evidence type="ECO:0000256" key="3">
    <source>
        <dbReference type="ARBA" id="ARBA00022737"/>
    </source>
</evidence>
<dbReference type="InterPro" id="IPR050888">
    <property type="entry name" value="ZnF_C2H2-type_TF"/>
</dbReference>
<feature type="domain" description="C2H2-type" evidence="8">
    <location>
        <begin position="55"/>
        <end position="82"/>
    </location>
</feature>
<dbReference type="InterPro" id="IPR036236">
    <property type="entry name" value="Znf_C2H2_sf"/>
</dbReference>
<evidence type="ECO:0000256" key="1">
    <source>
        <dbReference type="ARBA" id="ARBA00004123"/>
    </source>
</evidence>
<feature type="non-terminal residue" evidence="9">
    <location>
        <position position="152"/>
    </location>
</feature>
<dbReference type="SUPFAM" id="SSF57667">
    <property type="entry name" value="beta-beta-alpha zinc fingers"/>
    <property type="match status" value="2"/>
</dbReference>
<keyword evidence="3" id="KW-0677">Repeat</keyword>
<evidence type="ECO:0000313" key="9">
    <source>
        <dbReference type="EMBL" id="JAS86733.1"/>
    </source>
</evidence>
<dbReference type="FunFam" id="3.30.160.60:FF:002069">
    <property type="entry name" value="Uncharacterized protein"/>
    <property type="match status" value="2"/>
</dbReference>
<dbReference type="AlphaFoldDB" id="A0A1B6IIK5"/>
<dbReference type="Pfam" id="PF13909">
    <property type="entry name" value="zf-H2C2_5"/>
    <property type="match status" value="2"/>
</dbReference>
<dbReference type="PANTHER" id="PTHR24406">
    <property type="entry name" value="TRANSCRIPTIONAL REPRESSOR CTCFL-RELATED"/>
    <property type="match status" value="1"/>
</dbReference>
<evidence type="ECO:0000256" key="2">
    <source>
        <dbReference type="ARBA" id="ARBA00022723"/>
    </source>
</evidence>
<evidence type="ECO:0000256" key="5">
    <source>
        <dbReference type="ARBA" id="ARBA00022833"/>
    </source>
</evidence>
<feature type="non-terminal residue" evidence="9">
    <location>
        <position position="1"/>
    </location>
</feature>
<feature type="domain" description="C2H2-type" evidence="8">
    <location>
        <begin position="127"/>
        <end position="152"/>
    </location>
</feature>
<reference evidence="9" key="1">
    <citation type="submission" date="2015-11" db="EMBL/GenBank/DDBJ databases">
        <title>De novo transcriptome assembly of four potential Pierce s Disease insect vectors from Arizona vineyards.</title>
        <authorList>
            <person name="Tassone E.E."/>
        </authorList>
    </citation>
    <scope>NUCLEOTIDE SEQUENCE</scope>
</reference>
<accession>A0A1B6IIK5</accession>
<keyword evidence="2" id="KW-0479">Metal-binding</keyword>
<feature type="domain" description="C2H2-type" evidence="8">
    <location>
        <begin position="98"/>
        <end position="125"/>
    </location>
</feature>
<dbReference type="Pfam" id="PF00096">
    <property type="entry name" value="zf-C2H2"/>
    <property type="match status" value="2"/>
</dbReference>
<sequence length="152" mass="17631">HMKKHKNSVISSYAKVLVDETGLEKYKCPSCDKSYLHKGNLNKHIKYECGERRPFHCTVCNYSAKQKGNLKLHMKKHKNSVISSYAKVLVDETGLEKYKCPSCDKSYLHKGNLNKHIKYECGERRPFHCTVCNYSAKQKGNLKLHMKKHKNS</sequence>
<name>A0A1B6IIK5_9HEMI</name>
<evidence type="ECO:0000256" key="7">
    <source>
        <dbReference type="PROSITE-ProRule" id="PRU00042"/>
    </source>
</evidence>
<feature type="domain" description="C2H2-type" evidence="8">
    <location>
        <begin position="26"/>
        <end position="53"/>
    </location>
</feature>
<dbReference type="SMART" id="SM00355">
    <property type="entry name" value="ZnF_C2H2"/>
    <property type="match status" value="4"/>
</dbReference>
<dbReference type="GO" id="GO:0005634">
    <property type="term" value="C:nucleus"/>
    <property type="evidence" value="ECO:0007669"/>
    <property type="project" value="UniProtKB-SubCell"/>
</dbReference>
<protein>
    <recommendedName>
        <fullName evidence="8">C2H2-type domain-containing protein</fullName>
    </recommendedName>
</protein>
<organism evidence="9">
    <name type="scientific">Homalodisca liturata</name>
    <dbReference type="NCBI Taxonomy" id="320908"/>
    <lineage>
        <taxon>Eukaryota</taxon>
        <taxon>Metazoa</taxon>
        <taxon>Ecdysozoa</taxon>
        <taxon>Arthropoda</taxon>
        <taxon>Hexapoda</taxon>
        <taxon>Insecta</taxon>
        <taxon>Pterygota</taxon>
        <taxon>Neoptera</taxon>
        <taxon>Paraneoptera</taxon>
        <taxon>Hemiptera</taxon>
        <taxon>Auchenorrhyncha</taxon>
        <taxon>Membracoidea</taxon>
        <taxon>Cicadellidae</taxon>
        <taxon>Cicadellinae</taxon>
        <taxon>Proconiini</taxon>
        <taxon>Homalodisca</taxon>
    </lineage>
</organism>
<gene>
    <name evidence="9" type="ORF">g.29522</name>
</gene>
<dbReference type="PROSITE" id="PS50157">
    <property type="entry name" value="ZINC_FINGER_C2H2_2"/>
    <property type="match status" value="4"/>
</dbReference>
<dbReference type="InterPro" id="IPR013087">
    <property type="entry name" value="Znf_C2H2_type"/>
</dbReference>
<dbReference type="GO" id="GO:0008270">
    <property type="term" value="F:zinc ion binding"/>
    <property type="evidence" value="ECO:0007669"/>
    <property type="project" value="UniProtKB-KW"/>
</dbReference>
<keyword evidence="6" id="KW-0539">Nucleus</keyword>
<keyword evidence="4 7" id="KW-0863">Zinc-finger</keyword>
<evidence type="ECO:0000256" key="6">
    <source>
        <dbReference type="ARBA" id="ARBA00023242"/>
    </source>
</evidence>
<dbReference type="Gene3D" id="3.30.160.60">
    <property type="entry name" value="Classic Zinc Finger"/>
    <property type="match status" value="4"/>
</dbReference>
<dbReference type="EMBL" id="GECU01020973">
    <property type="protein sequence ID" value="JAS86733.1"/>
    <property type="molecule type" value="Transcribed_RNA"/>
</dbReference>
<proteinExistence type="predicted"/>
<evidence type="ECO:0000256" key="4">
    <source>
        <dbReference type="ARBA" id="ARBA00022771"/>
    </source>
</evidence>